<organism evidence="7 8">
    <name type="scientific">Thelephora terrestris</name>
    <dbReference type="NCBI Taxonomy" id="56493"/>
    <lineage>
        <taxon>Eukaryota</taxon>
        <taxon>Fungi</taxon>
        <taxon>Dikarya</taxon>
        <taxon>Basidiomycota</taxon>
        <taxon>Agaricomycotina</taxon>
        <taxon>Agaricomycetes</taxon>
        <taxon>Thelephorales</taxon>
        <taxon>Thelephoraceae</taxon>
        <taxon>Thelephora</taxon>
    </lineage>
</organism>
<evidence type="ECO:0000256" key="2">
    <source>
        <dbReference type="ARBA" id="ARBA00022792"/>
    </source>
</evidence>
<proteinExistence type="inferred from homology"/>
<dbReference type="Proteomes" id="UP000736335">
    <property type="component" value="Unassembled WGS sequence"/>
</dbReference>
<evidence type="ECO:0000313" key="8">
    <source>
        <dbReference type="Proteomes" id="UP000736335"/>
    </source>
</evidence>
<dbReference type="GO" id="GO:0015031">
    <property type="term" value="P:protein transport"/>
    <property type="evidence" value="ECO:0007669"/>
    <property type="project" value="UniProtKB-KW"/>
</dbReference>
<keyword evidence="5" id="KW-0813">Transport</keyword>
<keyword evidence="5" id="KW-0143">Chaperone</keyword>
<dbReference type="AlphaFoldDB" id="A0A9P6L9Y9"/>
<keyword evidence="8" id="KW-1185">Reference proteome</keyword>
<comment type="subcellular location">
    <subcellularLocation>
        <location evidence="5">Mitochondrion inner membrane</location>
        <topology evidence="5">Peripheral membrane protein</topology>
        <orientation evidence="5">Intermembrane side</orientation>
    </subcellularLocation>
</comment>
<reference evidence="7" key="1">
    <citation type="journal article" date="2020" name="Nat. Commun.">
        <title>Large-scale genome sequencing of mycorrhizal fungi provides insights into the early evolution of symbiotic traits.</title>
        <authorList>
            <person name="Miyauchi S."/>
            <person name="Kiss E."/>
            <person name="Kuo A."/>
            <person name="Drula E."/>
            <person name="Kohler A."/>
            <person name="Sanchez-Garcia M."/>
            <person name="Morin E."/>
            <person name="Andreopoulos B."/>
            <person name="Barry K.W."/>
            <person name="Bonito G."/>
            <person name="Buee M."/>
            <person name="Carver A."/>
            <person name="Chen C."/>
            <person name="Cichocki N."/>
            <person name="Clum A."/>
            <person name="Culley D."/>
            <person name="Crous P.W."/>
            <person name="Fauchery L."/>
            <person name="Girlanda M."/>
            <person name="Hayes R.D."/>
            <person name="Keri Z."/>
            <person name="LaButti K."/>
            <person name="Lipzen A."/>
            <person name="Lombard V."/>
            <person name="Magnuson J."/>
            <person name="Maillard F."/>
            <person name="Murat C."/>
            <person name="Nolan M."/>
            <person name="Ohm R.A."/>
            <person name="Pangilinan J."/>
            <person name="Pereira M.F."/>
            <person name="Perotto S."/>
            <person name="Peter M."/>
            <person name="Pfister S."/>
            <person name="Riley R."/>
            <person name="Sitrit Y."/>
            <person name="Stielow J.B."/>
            <person name="Szollosi G."/>
            <person name="Zifcakova L."/>
            <person name="Stursova M."/>
            <person name="Spatafora J.W."/>
            <person name="Tedersoo L."/>
            <person name="Vaario L.M."/>
            <person name="Yamada A."/>
            <person name="Yan M."/>
            <person name="Wang P."/>
            <person name="Xu J."/>
            <person name="Bruns T."/>
            <person name="Baldrian P."/>
            <person name="Vilgalys R."/>
            <person name="Dunand C."/>
            <person name="Henrissat B."/>
            <person name="Grigoriev I.V."/>
            <person name="Hibbett D."/>
            <person name="Nagy L.G."/>
            <person name="Martin F.M."/>
        </authorList>
    </citation>
    <scope>NUCLEOTIDE SEQUENCE</scope>
    <source>
        <strain evidence="7">UH-Tt-Lm1</strain>
    </source>
</reference>
<dbReference type="GO" id="GO:0005743">
    <property type="term" value="C:mitochondrial inner membrane"/>
    <property type="evidence" value="ECO:0007669"/>
    <property type="project" value="UniProtKB-SubCell"/>
</dbReference>
<comment type="function">
    <text evidence="5">Mitochondrial intermembrane chaperone that participates in the import and insertion of some multi-pass transmembrane proteins into the mitochondrial inner membrane. Also required for the transfer of beta-barrel precursors from the TOM complex to the sorting and assembly machinery (SAM complex) of the outer membrane. Acts as a chaperone-like protein that protects the hydrophobic precursors from aggregation and guide them through the mitochondrial intermembrane space.</text>
</comment>
<feature type="domain" description="Tim10-like" evidence="6">
    <location>
        <begin position="50"/>
        <end position="104"/>
    </location>
</feature>
<evidence type="ECO:0000313" key="7">
    <source>
        <dbReference type="EMBL" id="KAF9790264.1"/>
    </source>
</evidence>
<evidence type="ECO:0000256" key="5">
    <source>
        <dbReference type="RuleBase" id="RU367043"/>
    </source>
</evidence>
<keyword evidence="2 5" id="KW-0999">Mitochondrion inner membrane</keyword>
<keyword evidence="4 5" id="KW-0811">Translocation</keyword>
<comment type="subunit">
    <text evidence="5">Heterohexamer.</text>
</comment>
<keyword evidence="5" id="KW-0496">Mitochondrion</keyword>
<keyword evidence="2 5" id="KW-0472">Membrane</keyword>
<reference evidence="7" key="2">
    <citation type="submission" date="2020-11" db="EMBL/GenBank/DDBJ databases">
        <authorList>
            <consortium name="DOE Joint Genome Institute"/>
            <person name="Kuo A."/>
            <person name="Miyauchi S."/>
            <person name="Kiss E."/>
            <person name="Drula E."/>
            <person name="Kohler A."/>
            <person name="Sanchez-Garcia M."/>
            <person name="Andreopoulos B."/>
            <person name="Barry K.W."/>
            <person name="Bonito G."/>
            <person name="Buee M."/>
            <person name="Carver A."/>
            <person name="Chen C."/>
            <person name="Cichocki N."/>
            <person name="Clum A."/>
            <person name="Culley D."/>
            <person name="Crous P.W."/>
            <person name="Fauchery L."/>
            <person name="Girlanda M."/>
            <person name="Hayes R."/>
            <person name="Keri Z."/>
            <person name="Labutti K."/>
            <person name="Lipzen A."/>
            <person name="Lombard V."/>
            <person name="Magnuson J."/>
            <person name="Maillard F."/>
            <person name="Morin E."/>
            <person name="Murat C."/>
            <person name="Nolan M."/>
            <person name="Ohm R."/>
            <person name="Pangilinan J."/>
            <person name="Pereira M."/>
            <person name="Perotto S."/>
            <person name="Peter M."/>
            <person name="Riley R."/>
            <person name="Sitrit Y."/>
            <person name="Stielow B."/>
            <person name="Szollosi G."/>
            <person name="Zifcakova L."/>
            <person name="Stursova M."/>
            <person name="Spatafora J.W."/>
            <person name="Tedersoo L."/>
            <person name="Vaario L.-M."/>
            <person name="Yamada A."/>
            <person name="Yan M."/>
            <person name="Wang P."/>
            <person name="Xu J."/>
            <person name="Bruns T."/>
            <person name="Baldrian P."/>
            <person name="Vilgalys R."/>
            <person name="Henrissat B."/>
            <person name="Grigoriev I.V."/>
            <person name="Hibbett D."/>
            <person name="Nagy L.G."/>
            <person name="Martin F.M."/>
        </authorList>
    </citation>
    <scope>NUCLEOTIDE SEQUENCE</scope>
    <source>
        <strain evidence="7">UH-Tt-Lm1</strain>
    </source>
</reference>
<protein>
    <recommendedName>
        <fullName evidence="5">Mitochondrial import inner membrane translocase subunit</fullName>
    </recommendedName>
</protein>
<dbReference type="Pfam" id="PF02953">
    <property type="entry name" value="zf-Tim10_DDP"/>
    <property type="match status" value="1"/>
</dbReference>
<sequence length="140" mass="15540">MMTVIGVGAWKSRSITHFRLLRANMADFLKLNSSTSPTDVEARKEAFKQSLRSELALANAQQLINTTNEKCFAKCVTKPSSSLSGSEETCLARCLDRYMEACALIPLSLLFFCSPPAVNIVSRTYTARLVKERNDNSNNI</sequence>
<comment type="similarity">
    <text evidence="1 5">Belongs to the small Tim family.</text>
</comment>
<dbReference type="EMBL" id="WIUZ02000002">
    <property type="protein sequence ID" value="KAF9790264.1"/>
    <property type="molecule type" value="Genomic_DNA"/>
</dbReference>
<dbReference type="Gene3D" id="1.10.287.810">
    <property type="entry name" value="Mitochondrial import inner membrane translocase subunit tim13 like domains"/>
    <property type="match status" value="1"/>
</dbReference>
<dbReference type="InterPro" id="IPR035427">
    <property type="entry name" value="Tim10-like_dom_sf"/>
</dbReference>
<evidence type="ECO:0000256" key="3">
    <source>
        <dbReference type="ARBA" id="ARBA00022927"/>
    </source>
</evidence>
<dbReference type="OrthoDB" id="7813104at2759"/>
<evidence type="ECO:0000259" key="6">
    <source>
        <dbReference type="Pfam" id="PF02953"/>
    </source>
</evidence>
<accession>A0A9P6L9Y9</accession>
<dbReference type="SUPFAM" id="SSF144122">
    <property type="entry name" value="Tim10-like"/>
    <property type="match status" value="1"/>
</dbReference>
<keyword evidence="5" id="KW-1015">Disulfide bond</keyword>
<evidence type="ECO:0000256" key="1">
    <source>
        <dbReference type="ARBA" id="ARBA00006720"/>
    </source>
</evidence>
<comment type="domain">
    <text evidence="5">The twin CX3C motif contains 4 conserved Cys residues that form 2 disulfide bonds in the mitochondrial intermembrane space.</text>
</comment>
<evidence type="ECO:0000256" key="4">
    <source>
        <dbReference type="ARBA" id="ARBA00023010"/>
    </source>
</evidence>
<name>A0A9P6L9Y9_9AGAM</name>
<dbReference type="InterPro" id="IPR004217">
    <property type="entry name" value="Tim10-like"/>
</dbReference>
<comment type="caution">
    <text evidence="7">The sequence shown here is derived from an EMBL/GenBank/DDBJ whole genome shotgun (WGS) entry which is preliminary data.</text>
</comment>
<gene>
    <name evidence="7" type="ORF">BJ322DRAFT_374194</name>
</gene>
<keyword evidence="3 5" id="KW-0653">Protein transport</keyword>